<dbReference type="InterPro" id="IPR006110">
    <property type="entry name" value="Pol_omega/Rpo6/RPB6"/>
</dbReference>
<keyword evidence="3 4" id="KW-0548">Nucleotidyltransferase</keyword>
<evidence type="ECO:0000313" key="5">
    <source>
        <dbReference type="Proteomes" id="UP001529235"/>
    </source>
</evidence>
<dbReference type="GO" id="GO:0000428">
    <property type="term" value="C:DNA-directed RNA polymerase complex"/>
    <property type="evidence" value="ECO:0007669"/>
    <property type="project" value="UniProtKB-KW"/>
</dbReference>
<dbReference type="InterPro" id="IPR036161">
    <property type="entry name" value="RPB6/omega-like_sf"/>
</dbReference>
<accession>A0ABD4Z5M5</accession>
<dbReference type="PANTHER" id="PTHR47227">
    <property type="entry name" value="DNA-DIRECTED RNA POLYMERASE SUBUNIT K"/>
    <property type="match status" value="1"/>
</dbReference>
<dbReference type="SUPFAM" id="SSF63562">
    <property type="entry name" value="RPB6/omega subunit-like"/>
    <property type="match status" value="1"/>
</dbReference>
<comment type="catalytic activity">
    <reaction evidence="3">
        <text>RNA(n) + a ribonucleoside 5'-triphosphate = RNA(n+1) + diphosphate</text>
        <dbReference type="Rhea" id="RHEA:21248"/>
        <dbReference type="Rhea" id="RHEA-COMP:14527"/>
        <dbReference type="Rhea" id="RHEA-COMP:17342"/>
        <dbReference type="ChEBI" id="CHEBI:33019"/>
        <dbReference type="ChEBI" id="CHEBI:61557"/>
        <dbReference type="ChEBI" id="CHEBI:140395"/>
        <dbReference type="EC" id="2.7.7.6"/>
    </reaction>
</comment>
<dbReference type="EC" id="2.7.7.6" evidence="3"/>
<dbReference type="PROSITE" id="PS01111">
    <property type="entry name" value="RNA_POL_K_14KD"/>
    <property type="match status" value="1"/>
</dbReference>
<organism evidence="4 5">
    <name type="scientific">Ignisphaera cupida</name>
    <dbReference type="NCBI Taxonomy" id="3050454"/>
    <lineage>
        <taxon>Archaea</taxon>
        <taxon>Thermoproteota</taxon>
        <taxon>Thermoprotei</taxon>
        <taxon>Desulfurococcales</taxon>
        <taxon>Desulfurococcaceae</taxon>
        <taxon>Ignisphaera</taxon>
    </lineage>
</organism>
<proteinExistence type="inferred from homology"/>
<dbReference type="SMART" id="SM01409">
    <property type="entry name" value="RNA_pol_Rpb6"/>
    <property type="match status" value="1"/>
</dbReference>
<evidence type="ECO:0000313" key="4">
    <source>
        <dbReference type="EMBL" id="MDK6028419.1"/>
    </source>
</evidence>
<dbReference type="NCBIfam" id="NF002207">
    <property type="entry name" value="PRK01099.1-2"/>
    <property type="match status" value="1"/>
</dbReference>
<dbReference type="Proteomes" id="UP001529235">
    <property type="component" value="Unassembled WGS sequence"/>
</dbReference>
<dbReference type="GO" id="GO:0003677">
    <property type="term" value="F:DNA binding"/>
    <property type="evidence" value="ECO:0007669"/>
    <property type="project" value="UniProtKB-UniRule"/>
</dbReference>
<evidence type="ECO:0000256" key="3">
    <source>
        <dbReference type="HAMAP-Rule" id="MF_00192"/>
    </source>
</evidence>
<comment type="subunit">
    <text evidence="3">Part of the RNA polymerase complex.</text>
</comment>
<dbReference type="GO" id="GO:0003899">
    <property type="term" value="F:DNA-directed RNA polymerase activity"/>
    <property type="evidence" value="ECO:0007669"/>
    <property type="project" value="UniProtKB-UniRule"/>
</dbReference>
<comment type="function">
    <text evidence="3">DNA-dependent RNA polymerase (RNAP) catalyzes the transcription of DNA into RNA using the four ribonucleoside triphosphates as substrates.</text>
</comment>
<keyword evidence="3" id="KW-0963">Cytoplasm</keyword>
<comment type="subcellular location">
    <subcellularLocation>
        <location evidence="3">Cytoplasm</location>
    </subcellularLocation>
</comment>
<keyword evidence="3 4" id="KW-0808">Transferase</keyword>
<keyword evidence="5" id="KW-1185">Reference proteome</keyword>
<comment type="similarity">
    <text evidence="3">Belongs to the archaeal Rpo6/eukaryotic RPB6 RNA polymerase subunit family.</text>
</comment>
<dbReference type="InterPro" id="IPR006111">
    <property type="entry name" value="Rpo6/Rpb6"/>
</dbReference>
<dbReference type="Pfam" id="PF01192">
    <property type="entry name" value="RNA_pol_Rpb6"/>
    <property type="match status" value="1"/>
</dbReference>
<dbReference type="HAMAP" id="MF_00192">
    <property type="entry name" value="RNApol_arch_Rpo6"/>
    <property type="match status" value="1"/>
</dbReference>
<protein>
    <recommendedName>
        <fullName evidence="3">DNA-directed RNA polymerase subunit Rpo6</fullName>
        <ecNumber evidence="3">2.7.7.6</ecNumber>
    </recommendedName>
    <alternativeName>
        <fullName evidence="3">DNA-directed RNA polymerase subunit K</fullName>
    </alternativeName>
</protein>
<dbReference type="EMBL" id="JASNVW010000001">
    <property type="protein sequence ID" value="MDK6028419.1"/>
    <property type="molecule type" value="Genomic_DNA"/>
</dbReference>
<sequence length="113" mass="12832">MKSLNEIKIGPKRLTKYEKARIISARALQLAAGAPPLIDVSMLESKDPVIIAYYELLAGVLPLLIKRVKPNGEYQLIPVRILSDVENMRIEKVKELATKIFGIEEREVMRYVI</sequence>
<dbReference type="PANTHER" id="PTHR47227:SF5">
    <property type="entry name" value="DNA-DIRECTED RNA POLYMERASES I, II, AND III SUBUNIT RPABC2"/>
    <property type="match status" value="1"/>
</dbReference>
<reference evidence="4 5" key="1">
    <citation type="submission" date="2023-05" db="EMBL/GenBank/DDBJ databases">
        <title>A new hyperthermophilic archaea 'Ignisphaera cupida' sp. nov. and description of the family 'Ignisphaeraceae' fam. nov.</title>
        <authorList>
            <person name="Podosokorskaya O.A."/>
            <person name="Elcheninov A.G."/>
            <person name="Klukina A."/>
            <person name="Merkel A.Y."/>
        </authorList>
    </citation>
    <scope>NUCLEOTIDE SEQUENCE [LARGE SCALE GENOMIC DNA]</scope>
    <source>
        <strain evidence="4 5">4213-co</strain>
    </source>
</reference>
<evidence type="ECO:0000256" key="1">
    <source>
        <dbReference type="ARBA" id="ARBA00022478"/>
    </source>
</evidence>
<dbReference type="Gene3D" id="3.90.940.10">
    <property type="match status" value="1"/>
</dbReference>
<gene>
    <name evidence="3" type="primary">rpo6</name>
    <name evidence="3" type="synonym">rpoK</name>
    <name evidence="4" type="ORF">QPL79_03455</name>
</gene>
<dbReference type="GO" id="GO:0005737">
    <property type="term" value="C:cytoplasm"/>
    <property type="evidence" value="ECO:0007669"/>
    <property type="project" value="UniProtKB-SubCell"/>
</dbReference>
<dbReference type="GO" id="GO:0006351">
    <property type="term" value="P:DNA-templated transcription"/>
    <property type="evidence" value="ECO:0007669"/>
    <property type="project" value="UniProtKB-UniRule"/>
</dbReference>
<comment type="caution">
    <text evidence="4">The sequence shown here is derived from an EMBL/GenBank/DDBJ whole genome shotgun (WGS) entry which is preliminary data.</text>
</comment>
<dbReference type="InterPro" id="IPR020708">
    <property type="entry name" value="DNA-dir_RNA_polK_14-18kDa_CS"/>
</dbReference>
<dbReference type="AlphaFoldDB" id="A0ABD4Z5M5"/>
<evidence type="ECO:0000256" key="2">
    <source>
        <dbReference type="ARBA" id="ARBA00023163"/>
    </source>
</evidence>
<keyword evidence="1 3" id="KW-0240">DNA-directed RNA polymerase</keyword>
<dbReference type="NCBIfam" id="NF002208">
    <property type="entry name" value="PRK01099.1-3"/>
    <property type="match status" value="1"/>
</dbReference>
<name>A0ABD4Z5M5_9CREN</name>
<keyword evidence="2 3" id="KW-0804">Transcription</keyword>